<comment type="subcellular location">
    <subcellularLocation>
        <location evidence="1">Cell membrane</location>
        <topology evidence="1">Multi-pass membrane protein</topology>
    </subcellularLocation>
</comment>
<dbReference type="Proteomes" id="UP000515135">
    <property type="component" value="Unplaced"/>
</dbReference>
<dbReference type="SUPFAM" id="SSF81321">
    <property type="entry name" value="Family A G protein-coupled receptor-like"/>
    <property type="match status" value="1"/>
</dbReference>
<evidence type="ECO:0000256" key="8">
    <source>
        <dbReference type="ARBA" id="ARBA00023170"/>
    </source>
</evidence>
<evidence type="ECO:0000256" key="11">
    <source>
        <dbReference type="ARBA" id="ARBA00025478"/>
    </source>
</evidence>
<keyword evidence="3 15" id="KW-0812">Transmembrane</keyword>
<dbReference type="PRINTS" id="PR01570">
    <property type="entry name" value="NPFFRECEPTOR"/>
</dbReference>
<feature type="domain" description="G-protein coupled receptors family 1 profile" evidence="17">
    <location>
        <begin position="56"/>
        <end position="323"/>
    </location>
</feature>
<dbReference type="PANTHER" id="PTHR24241">
    <property type="entry name" value="NEUROPEPTIDE RECEPTOR-RELATED G-PROTEIN COUPLED RECEPTOR"/>
    <property type="match status" value="1"/>
</dbReference>
<keyword evidence="9" id="KW-0325">Glycoprotein</keyword>
<evidence type="ECO:0000256" key="13">
    <source>
        <dbReference type="ARBA" id="ARBA00075893"/>
    </source>
</evidence>
<feature type="transmembrane region" description="Helical" evidence="16">
    <location>
        <begin position="77"/>
        <end position="97"/>
    </location>
</feature>
<dbReference type="OrthoDB" id="5975505at2759"/>
<dbReference type="KEGG" id="bbel:109466763"/>
<dbReference type="PROSITE" id="PS00237">
    <property type="entry name" value="G_PROTEIN_RECEP_F1_1"/>
    <property type="match status" value="1"/>
</dbReference>
<evidence type="ECO:0000256" key="2">
    <source>
        <dbReference type="ARBA" id="ARBA00022475"/>
    </source>
</evidence>
<feature type="transmembrane region" description="Helical" evidence="16">
    <location>
        <begin position="38"/>
        <end position="65"/>
    </location>
</feature>
<evidence type="ECO:0000313" key="19">
    <source>
        <dbReference type="RefSeq" id="XP_019620146.1"/>
    </source>
</evidence>
<evidence type="ECO:0000256" key="5">
    <source>
        <dbReference type="ARBA" id="ARBA00023040"/>
    </source>
</evidence>
<evidence type="ECO:0000256" key="4">
    <source>
        <dbReference type="ARBA" id="ARBA00022989"/>
    </source>
</evidence>
<evidence type="ECO:0000256" key="6">
    <source>
        <dbReference type="ARBA" id="ARBA00023136"/>
    </source>
</evidence>
<dbReference type="SMART" id="SM01381">
    <property type="entry name" value="7TM_GPCR_Srsx"/>
    <property type="match status" value="1"/>
</dbReference>
<dbReference type="InterPro" id="IPR000276">
    <property type="entry name" value="GPCR_Rhodpsn"/>
</dbReference>
<dbReference type="CDD" id="cd15207">
    <property type="entry name" value="7tmA_NPFFR"/>
    <property type="match status" value="1"/>
</dbReference>
<dbReference type="RefSeq" id="XP_019620146.1">
    <property type="nucleotide sequence ID" value="XM_019764587.1"/>
</dbReference>
<keyword evidence="2" id="KW-1003">Cell membrane</keyword>
<dbReference type="Gene3D" id="1.20.1070.10">
    <property type="entry name" value="Rhodopsin 7-helix transmembrane proteins"/>
    <property type="match status" value="1"/>
</dbReference>
<evidence type="ECO:0000256" key="7">
    <source>
        <dbReference type="ARBA" id="ARBA00023157"/>
    </source>
</evidence>
<name>A0A6P4YSB5_BRABE</name>
<reference evidence="19" key="1">
    <citation type="submission" date="2025-08" db="UniProtKB">
        <authorList>
            <consortium name="RefSeq"/>
        </authorList>
    </citation>
    <scope>IDENTIFICATION</scope>
    <source>
        <tissue evidence="19">Gonad</tissue>
    </source>
</reference>
<feature type="transmembrane region" description="Helical" evidence="16">
    <location>
        <begin position="261"/>
        <end position="279"/>
    </location>
</feature>
<comment type="function">
    <text evidence="11">Receptor for NPAF (A-18-F-amide) and NPFF (F-8-F-amide) neuropeptides, also known as morphine-modulating peptides. Can also be activated by a variety of naturally occurring or synthetic FMRF-amide like ligands. This receptor mediates its action by association with G proteins that activate a phosphatidylinositol-calcium second messenger system.</text>
</comment>
<keyword evidence="4 16" id="KW-1133">Transmembrane helix</keyword>
<comment type="similarity">
    <text evidence="15">Belongs to the G-protein coupled receptor 1 family.</text>
</comment>
<evidence type="ECO:0000256" key="16">
    <source>
        <dbReference type="SAM" id="Phobius"/>
    </source>
</evidence>
<evidence type="ECO:0000313" key="18">
    <source>
        <dbReference type="Proteomes" id="UP000515135"/>
    </source>
</evidence>
<dbReference type="GO" id="GO:0032870">
    <property type="term" value="P:cellular response to hormone stimulus"/>
    <property type="evidence" value="ECO:0007669"/>
    <property type="project" value="TreeGrafter"/>
</dbReference>
<keyword evidence="5 15" id="KW-0297">G-protein coupled receptor</keyword>
<dbReference type="PROSITE" id="PS50262">
    <property type="entry name" value="G_PROTEIN_RECEP_F1_2"/>
    <property type="match status" value="1"/>
</dbReference>
<keyword evidence="7" id="KW-1015">Disulfide bond</keyword>
<evidence type="ECO:0000256" key="1">
    <source>
        <dbReference type="ARBA" id="ARBA00004651"/>
    </source>
</evidence>
<protein>
    <recommendedName>
        <fullName evidence="12">Neuropeptide FF receptor 1</fullName>
    </recommendedName>
    <alternativeName>
        <fullName evidence="14">G-protein coupled receptor 147</fullName>
    </alternativeName>
    <alternativeName>
        <fullName evidence="13">RFamide-related peptide receptor OT7T022</fullName>
    </alternativeName>
</protein>
<feature type="transmembrane region" description="Helical" evidence="16">
    <location>
        <begin position="154"/>
        <end position="175"/>
    </location>
</feature>
<evidence type="ECO:0000259" key="17">
    <source>
        <dbReference type="PROSITE" id="PS50262"/>
    </source>
</evidence>
<evidence type="ECO:0000256" key="12">
    <source>
        <dbReference type="ARBA" id="ARBA00074417"/>
    </source>
</evidence>
<gene>
    <name evidence="19" type="primary">LOC109466763</name>
</gene>
<dbReference type="GO" id="GO:0008188">
    <property type="term" value="F:neuropeptide receptor activity"/>
    <property type="evidence" value="ECO:0007669"/>
    <property type="project" value="InterPro"/>
</dbReference>
<dbReference type="GO" id="GO:0005886">
    <property type="term" value="C:plasma membrane"/>
    <property type="evidence" value="ECO:0007669"/>
    <property type="project" value="UniProtKB-SubCell"/>
</dbReference>
<feature type="transmembrane region" description="Helical" evidence="16">
    <location>
        <begin position="207"/>
        <end position="231"/>
    </location>
</feature>
<dbReference type="AlphaFoldDB" id="A0A6P4YSB5"/>
<dbReference type="GeneID" id="109466763"/>
<dbReference type="GO" id="GO:0042277">
    <property type="term" value="F:peptide binding"/>
    <property type="evidence" value="ECO:0007669"/>
    <property type="project" value="TreeGrafter"/>
</dbReference>
<keyword evidence="8 15" id="KW-0675">Receptor</keyword>
<evidence type="ECO:0000256" key="10">
    <source>
        <dbReference type="ARBA" id="ARBA00023224"/>
    </source>
</evidence>
<evidence type="ECO:0000256" key="3">
    <source>
        <dbReference type="ARBA" id="ARBA00022692"/>
    </source>
</evidence>
<dbReference type="PANTHER" id="PTHR24241:SF76">
    <property type="entry name" value="NEUROPEPTIDE SIFAMIDE RECEPTOR"/>
    <property type="match status" value="1"/>
</dbReference>
<evidence type="ECO:0000256" key="15">
    <source>
        <dbReference type="RuleBase" id="RU000688"/>
    </source>
</evidence>
<keyword evidence="18" id="KW-1185">Reference proteome</keyword>
<sequence>MADIFEFLDNSTRSDSNQTADVNWTISTATRLKQSVPVIALFGVSYFLIFALCLVGNTLVCFVVIKIPRMRTVTNYFILNLAVSDLLVGIFCMPFTLVDNIVLGWPFGDAMCRLVPFMQTTSVIASVFTLLAIAVDRFYAVVLPMKPKLTVSQMAKAITAIWVFAVSISLPLIIFNHDKEYPDQVGNVVYLVHHCQEQFPGVDVSKYYSLSLFVLCYLVPLGIILVLYVLIGHRIWFKATPGGQKASMEAQNIALQKKRKVVKMLIVVVVVFALFWLPLHTTLLLNDFVVQLTDVQKQIMYIYIFPIAHWLSYFNSSVNPIIYGYFNPNFRDAFKSLFSRKDGKGSASTAQSRISRCS</sequence>
<dbReference type="PRINTS" id="PR00237">
    <property type="entry name" value="GPCRRHODOPSN"/>
</dbReference>
<evidence type="ECO:0000256" key="14">
    <source>
        <dbReference type="ARBA" id="ARBA00082066"/>
    </source>
</evidence>
<dbReference type="Pfam" id="PF00001">
    <property type="entry name" value="7tm_1"/>
    <property type="match status" value="1"/>
</dbReference>
<feature type="transmembrane region" description="Helical" evidence="16">
    <location>
        <begin position="299"/>
        <end position="326"/>
    </location>
</feature>
<evidence type="ECO:0000256" key="9">
    <source>
        <dbReference type="ARBA" id="ARBA00023180"/>
    </source>
</evidence>
<keyword evidence="6 16" id="KW-0472">Membrane</keyword>
<keyword evidence="10 15" id="KW-0807">Transducer</keyword>
<dbReference type="FunFam" id="1.20.1070.10:FF:000153">
    <property type="entry name" value="Neuropeptide FF receptor 1"/>
    <property type="match status" value="1"/>
</dbReference>
<organism evidence="18 19">
    <name type="scientific">Branchiostoma belcheri</name>
    <name type="common">Amphioxus</name>
    <dbReference type="NCBI Taxonomy" id="7741"/>
    <lineage>
        <taxon>Eukaryota</taxon>
        <taxon>Metazoa</taxon>
        <taxon>Chordata</taxon>
        <taxon>Cephalochordata</taxon>
        <taxon>Leptocardii</taxon>
        <taxon>Amphioxiformes</taxon>
        <taxon>Branchiostomatidae</taxon>
        <taxon>Branchiostoma</taxon>
    </lineage>
</organism>
<feature type="transmembrane region" description="Helical" evidence="16">
    <location>
        <begin position="117"/>
        <end position="142"/>
    </location>
</feature>
<dbReference type="InterPro" id="IPR005395">
    <property type="entry name" value="NPFF_rcpt"/>
</dbReference>
<dbReference type="InterPro" id="IPR017452">
    <property type="entry name" value="GPCR_Rhodpsn_7TM"/>
</dbReference>
<proteinExistence type="inferred from homology"/>
<accession>A0A6P4YSB5</accession>